<evidence type="ECO:0000313" key="3">
    <source>
        <dbReference type="Proteomes" id="UP001165289"/>
    </source>
</evidence>
<feature type="compositionally biased region" description="Low complexity" evidence="1">
    <location>
        <begin position="25"/>
        <end position="36"/>
    </location>
</feature>
<organism evidence="2 3">
    <name type="scientific">Oopsacas minuta</name>
    <dbReference type="NCBI Taxonomy" id="111878"/>
    <lineage>
        <taxon>Eukaryota</taxon>
        <taxon>Metazoa</taxon>
        <taxon>Porifera</taxon>
        <taxon>Hexactinellida</taxon>
        <taxon>Hexasterophora</taxon>
        <taxon>Lyssacinosida</taxon>
        <taxon>Leucopsacidae</taxon>
        <taxon>Oopsacas</taxon>
    </lineage>
</organism>
<feature type="region of interest" description="Disordered" evidence="1">
    <location>
        <begin position="17"/>
        <end position="44"/>
    </location>
</feature>
<dbReference type="Proteomes" id="UP001165289">
    <property type="component" value="Unassembled WGS sequence"/>
</dbReference>
<protein>
    <submittedName>
        <fullName evidence="2">Uncharacterized protein</fullName>
    </submittedName>
</protein>
<proteinExistence type="predicted"/>
<dbReference type="AlphaFoldDB" id="A0AAV7KGW5"/>
<gene>
    <name evidence="2" type="ORF">LOD99_14470</name>
</gene>
<evidence type="ECO:0000256" key="1">
    <source>
        <dbReference type="SAM" id="MobiDB-lite"/>
    </source>
</evidence>
<reference evidence="2 3" key="1">
    <citation type="journal article" date="2023" name="BMC Biol.">
        <title>The compact genome of the sponge Oopsacas minuta (Hexactinellida) is lacking key metazoan core genes.</title>
        <authorList>
            <person name="Santini S."/>
            <person name="Schenkelaars Q."/>
            <person name="Jourda C."/>
            <person name="Duchesne M."/>
            <person name="Belahbib H."/>
            <person name="Rocher C."/>
            <person name="Selva M."/>
            <person name="Riesgo A."/>
            <person name="Vervoort M."/>
            <person name="Leys S.P."/>
            <person name="Kodjabachian L."/>
            <person name="Le Bivic A."/>
            <person name="Borchiellini C."/>
            <person name="Claverie J.M."/>
            <person name="Renard E."/>
        </authorList>
    </citation>
    <scope>NUCLEOTIDE SEQUENCE [LARGE SCALE GENOMIC DNA]</scope>
    <source>
        <strain evidence="2">SPO-2</strain>
    </source>
</reference>
<dbReference type="EMBL" id="JAKMXF010000055">
    <property type="protein sequence ID" value="KAI6659546.1"/>
    <property type="molecule type" value="Genomic_DNA"/>
</dbReference>
<sequence>MICDSLREELLLYRETTAPPPRIPIPTTSNNPEAANSPPPPLMATLSASRKWKHACGTPPTSPAKRSMCHRPYILSLRATL</sequence>
<accession>A0AAV7KGW5</accession>
<comment type="caution">
    <text evidence="2">The sequence shown here is derived from an EMBL/GenBank/DDBJ whole genome shotgun (WGS) entry which is preliminary data.</text>
</comment>
<keyword evidence="3" id="KW-1185">Reference proteome</keyword>
<name>A0AAV7KGW5_9METZ</name>
<evidence type="ECO:0000313" key="2">
    <source>
        <dbReference type="EMBL" id="KAI6659546.1"/>
    </source>
</evidence>